<protein>
    <submittedName>
        <fullName evidence="9">ABC-type dipeptide/oligopeptide/nickel transport system, permease component</fullName>
    </submittedName>
</protein>
<keyword evidence="4 7" id="KW-0812">Transmembrane</keyword>
<feature type="transmembrane region" description="Helical" evidence="7">
    <location>
        <begin position="36"/>
        <end position="55"/>
    </location>
</feature>
<keyword evidence="5 7" id="KW-1133">Transmembrane helix</keyword>
<keyword evidence="2 7" id="KW-0813">Transport</keyword>
<feature type="transmembrane region" description="Helical" evidence="7">
    <location>
        <begin position="873"/>
        <end position="896"/>
    </location>
</feature>
<feature type="transmembrane region" description="Helical" evidence="7">
    <location>
        <begin position="300"/>
        <end position="323"/>
    </location>
</feature>
<dbReference type="CDD" id="cd06261">
    <property type="entry name" value="TM_PBP2"/>
    <property type="match status" value="2"/>
</dbReference>
<evidence type="ECO:0000313" key="9">
    <source>
        <dbReference type="EMBL" id="GAP12861.1"/>
    </source>
</evidence>
<dbReference type="OrthoDB" id="9797852at2"/>
<feature type="transmembrane region" description="Helical" evidence="7">
    <location>
        <begin position="698"/>
        <end position="730"/>
    </location>
</feature>
<dbReference type="SUPFAM" id="SSF161098">
    <property type="entry name" value="MetI-like"/>
    <property type="match status" value="2"/>
</dbReference>
<comment type="subcellular location">
    <subcellularLocation>
        <location evidence="1 7">Cell membrane</location>
        <topology evidence="1 7">Multi-pass membrane protein</topology>
    </subcellularLocation>
</comment>
<evidence type="ECO:0000256" key="5">
    <source>
        <dbReference type="ARBA" id="ARBA00022989"/>
    </source>
</evidence>
<keyword evidence="6 7" id="KW-0472">Membrane</keyword>
<feature type="transmembrane region" description="Helical" evidence="7">
    <location>
        <begin position="239"/>
        <end position="259"/>
    </location>
</feature>
<proteinExistence type="inferred from homology"/>
<feature type="transmembrane region" description="Helical" evidence="7">
    <location>
        <begin position="155"/>
        <end position="178"/>
    </location>
</feature>
<feature type="transmembrane region" description="Helical" evidence="7">
    <location>
        <begin position="462"/>
        <end position="483"/>
    </location>
</feature>
<evidence type="ECO:0000256" key="2">
    <source>
        <dbReference type="ARBA" id="ARBA00022448"/>
    </source>
</evidence>
<dbReference type="STRING" id="360412.LARV_00601"/>
<feature type="transmembrane region" description="Helical" evidence="7">
    <location>
        <begin position="351"/>
        <end position="377"/>
    </location>
</feature>
<dbReference type="PANTHER" id="PTHR30465">
    <property type="entry name" value="INNER MEMBRANE ABC TRANSPORTER"/>
    <property type="match status" value="1"/>
</dbReference>
<dbReference type="EMBL" id="DF967972">
    <property type="protein sequence ID" value="GAP12861.1"/>
    <property type="molecule type" value="Genomic_DNA"/>
</dbReference>
<dbReference type="Gene3D" id="1.10.3720.10">
    <property type="entry name" value="MetI-like"/>
    <property type="match status" value="2"/>
</dbReference>
<feature type="domain" description="ABC transmembrane type-1" evidence="8">
    <location>
        <begin position="702"/>
        <end position="900"/>
    </location>
</feature>
<feature type="domain" description="ABC transmembrane type-1" evidence="8">
    <location>
        <begin position="152"/>
        <end position="374"/>
    </location>
</feature>
<gene>
    <name evidence="9" type="ORF">LARV_00601</name>
</gene>
<organism evidence="9">
    <name type="scientific">Longilinea arvoryzae</name>
    <dbReference type="NCBI Taxonomy" id="360412"/>
    <lineage>
        <taxon>Bacteria</taxon>
        <taxon>Bacillati</taxon>
        <taxon>Chloroflexota</taxon>
        <taxon>Anaerolineae</taxon>
        <taxon>Anaerolineales</taxon>
        <taxon>Anaerolineaceae</taxon>
        <taxon>Longilinea</taxon>
    </lineage>
</organism>
<keyword evidence="3" id="KW-1003">Cell membrane</keyword>
<evidence type="ECO:0000259" key="8">
    <source>
        <dbReference type="PROSITE" id="PS50928"/>
    </source>
</evidence>
<comment type="similarity">
    <text evidence="7">Belongs to the binding-protein-dependent transport system permease family.</text>
</comment>
<reference evidence="9" key="1">
    <citation type="submission" date="2015-07" db="EMBL/GenBank/DDBJ databases">
        <title>Draft Genome Sequences of Anaerolinea thermolimosa IMO-1, Bellilinea caldifistulae GOMI-1, Leptolinea tardivitalis YMTK-2, Levilinea saccharolytica KIBI-1,Longilinea arvoryzae KOME-1, Previously Described as Members of the Anaerolineaceae (Chloroflexi).</title>
        <authorList>
            <person name="Sekiguchi Y."/>
            <person name="Ohashi A."/>
            <person name="Matsuura N."/>
            <person name="Tourlousse M.D."/>
        </authorList>
    </citation>
    <scope>NUCLEOTIDE SEQUENCE [LARGE SCALE GENOMIC DNA]</scope>
    <source>
        <strain evidence="9">KOME-1</strain>
    </source>
</reference>
<name>A0A0S7BC47_9CHLR</name>
<feature type="transmembrane region" description="Helical" evidence="7">
    <location>
        <begin position="820"/>
        <end position="845"/>
    </location>
</feature>
<evidence type="ECO:0000256" key="6">
    <source>
        <dbReference type="ARBA" id="ARBA00023136"/>
    </source>
</evidence>
<dbReference type="PANTHER" id="PTHR30465:SF45">
    <property type="entry name" value="BINDING-PROTEIN-DEPENDENT TRANSPORT SYSTEMS INNER MEMBRANE COMPONENT"/>
    <property type="match status" value="1"/>
</dbReference>
<dbReference type="AlphaFoldDB" id="A0A0S7BC47"/>
<dbReference type="Proteomes" id="UP000055060">
    <property type="component" value="Unassembled WGS sequence"/>
</dbReference>
<sequence length="907" mass="102145">MYPDTPIPSPTDENSLVTMLAANPLVRTLRYVLRRLIAILLTILVGVFITVVVANGGGMLDRIAKDQVETQVRQLMWDGIPANEIEARRVQLETAAGVSLPFWPKHMLYTYRALTIDWGNVADQKNFGMFIQASGNQVIKTYDVRTIILSHLNNTLLLSGTAYLVLFLIGIPLALYLSQHEGHWLDRLVAILTPISSVPSWVIGILLVMLFAVQFRIFPVAKMINFPPPSTTWGVILQTAYHMVLPVASIVLSLIFQLVNNWRTFLLIYSEEDYVDLARAKGLTDQAVQTRYVLRPVLPYLLTGLALSLAGFWQFITALEFFFDWPGIGKLYVNALPHFLGESMFQGEISVMISIVVLFAYLLGITVFILDFMYVIVDPRLRLGEEEHHLIPAHMGERGRFQAWFRERLQGFRTLQRTPRPARKEAEPVKIRIDLRVWGENLSQLRDTLSNILHEILRSPGAVVGLSIITLLVLVSIAVTVFLPYKTIGRQWEATAITSKPIRARLALPKWVNWFRRNDLPATLVLDNRQGAGVKTSSQLTAEMTQTQIEFAFDYPYQDFPSDIVVYLTTTYAEKAPFISMTWITPDGREIGLKNVSATRDMIYKFDENVPYQPQLQKYPNWKKWFVTSGNYPTPAYDLLLADPNADQARALPGRYRLRITGTFFEPNGDLDAQLVVFGKVEGWAGTDILRRDLLVPLLWGLPIALVVGGLGAIATTLLSILIAATGAWFGGWVDAFIQHAIEANLILPVLAIGVLFNAYYGFNLWLILGLMVLLNVLGSPTKAFRAAFMQVKNADYIEAARVYGASNARIIRSYLIPRILPVLIPQIVILIPNFFFLEATLAIFNISDPRYPTWGRVIYSALRFGAAYGSEFWVLEPICLMLLTGLSFVLLGFALNRILNPHLKNV</sequence>
<dbReference type="GO" id="GO:0055085">
    <property type="term" value="P:transmembrane transport"/>
    <property type="evidence" value="ECO:0007669"/>
    <property type="project" value="InterPro"/>
</dbReference>
<dbReference type="Pfam" id="PF00528">
    <property type="entry name" value="BPD_transp_1"/>
    <property type="match status" value="2"/>
</dbReference>
<evidence type="ECO:0000256" key="3">
    <source>
        <dbReference type="ARBA" id="ARBA00022475"/>
    </source>
</evidence>
<feature type="transmembrane region" description="Helical" evidence="7">
    <location>
        <begin position="198"/>
        <end position="218"/>
    </location>
</feature>
<dbReference type="InterPro" id="IPR035906">
    <property type="entry name" value="MetI-like_sf"/>
</dbReference>
<evidence type="ECO:0000256" key="4">
    <source>
        <dbReference type="ARBA" id="ARBA00022692"/>
    </source>
</evidence>
<dbReference type="GO" id="GO:0005886">
    <property type="term" value="C:plasma membrane"/>
    <property type="evidence" value="ECO:0007669"/>
    <property type="project" value="UniProtKB-SubCell"/>
</dbReference>
<accession>A0A0S7BC47</accession>
<dbReference type="PROSITE" id="PS50928">
    <property type="entry name" value="ABC_TM1"/>
    <property type="match status" value="2"/>
</dbReference>
<evidence type="ECO:0000256" key="7">
    <source>
        <dbReference type="RuleBase" id="RU363032"/>
    </source>
</evidence>
<keyword evidence="10" id="KW-1185">Reference proteome</keyword>
<evidence type="ECO:0000256" key="1">
    <source>
        <dbReference type="ARBA" id="ARBA00004651"/>
    </source>
</evidence>
<feature type="transmembrane region" description="Helical" evidence="7">
    <location>
        <begin position="750"/>
        <end position="778"/>
    </location>
</feature>
<dbReference type="InterPro" id="IPR000515">
    <property type="entry name" value="MetI-like"/>
</dbReference>
<evidence type="ECO:0000313" key="10">
    <source>
        <dbReference type="Proteomes" id="UP000055060"/>
    </source>
</evidence>